<dbReference type="EMBL" id="QEWP01000016">
    <property type="protein sequence ID" value="PWD98326.1"/>
    <property type="molecule type" value="Genomic_DNA"/>
</dbReference>
<dbReference type="OrthoDB" id="1093155at2"/>
<dbReference type="GO" id="GO:0003755">
    <property type="term" value="F:peptidyl-prolyl cis-trans isomerase activity"/>
    <property type="evidence" value="ECO:0007669"/>
    <property type="project" value="UniProtKB-UniRule"/>
</dbReference>
<keyword evidence="4 5" id="KW-0413">Isomerase</keyword>
<dbReference type="Gene3D" id="3.10.50.40">
    <property type="match status" value="1"/>
</dbReference>
<evidence type="ECO:0000259" key="7">
    <source>
        <dbReference type="PROSITE" id="PS50059"/>
    </source>
</evidence>
<evidence type="ECO:0000256" key="6">
    <source>
        <dbReference type="RuleBase" id="RU003915"/>
    </source>
</evidence>
<dbReference type="InterPro" id="IPR046357">
    <property type="entry name" value="PPIase_dom_sf"/>
</dbReference>
<dbReference type="AlphaFoldDB" id="A0A2U2B5J4"/>
<keyword evidence="9" id="KW-1185">Reference proteome</keyword>
<comment type="similarity">
    <text evidence="2 6">Belongs to the FKBP-type PPIase family.</text>
</comment>
<dbReference type="SUPFAM" id="SSF54534">
    <property type="entry name" value="FKBP-like"/>
    <property type="match status" value="1"/>
</dbReference>
<dbReference type="Proteomes" id="UP000244956">
    <property type="component" value="Unassembled WGS sequence"/>
</dbReference>
<dbReference type="PANTHER" id="PTHR43811:SF19">
    <property type="entry name" value="39 KDA FK506-BINDING NUCLEAR PROTEIN"/>
    <property type="match status" value="1"/>
</dbReference>
<evidence type="ECO:0000256" key="2">
    <source>
        <dbReference type="ARBA" id="ARBA00006577"/>
    </source>
</evidence>
<name>A0A2U2B5J4_9BACT</name>
<dbReference type="EC" id="5.2.1.8" evidence="6"/>
<keyword evidence="3 5" id="KW-0697">Rotamase</keyword>
<evidence type="ECO:0000313" key="9">
    <source>
        <dbReference type="Proteomes" id="UP000244956"/>
    </source>
</evidence>
<gene>
    <name evidence="8" type="ORF">DDZ16_16250</name>
</gene>
<comment type="catalytic activity">
    <reaction evidence="1 5 6">
        <text>[protein]-peptidylproline (omega=180) = [protein]-peptidylproline (omega=0)</text>
        <dbReference type="Rhea" id="RHEA:16237"/>
        <dbReference type="Rhea" id="RHEA-COMP:10747"/>
        <dbReference type="Rhea" id="RHEA-COMP:10748"/>
        <dbReference type="ChEBI" id="CHEBI:83833"/>
        <dbReference type="ChEBI" id="CHEBI:83834"/>
        <dbReference type="EC" id="5.2.1.8"/>
    </reaction>
</comment>
<organism evidence="8 9">
    <name type="scientific">Marinilabilia rubra</name>
    <dbReference type="NCBI Taxonomy" id="2162893"/>
    <lineage>
        <taxon>Bacteria</taxon>
        <taxon>Pseudomonadati</taxon>
        <taxon>Bacteroidota</taxon>
        <taxon>Bacteroidia</taxon>
        <taxon>Marinilabiliales</taxon>
        <taxon>Marinilabiliaceae</taxon>
        <taxon>Marinilabilia</taxon>
    </lineage>
</organism>
<comment type="caution">
    <text evidence="8">The sequence shown here is derived from an EMBL/GenBank/DDBJ whole genome shotgun (WGS) entry which is preliminary data.</text>
</comment>
<proteinExistence type="inferred from homology"/>
<evidence type="ECO:0000256" key="4">
    <source>
        <dbReference type="ARBA" id="ARBA00023235"/>
    </source>
</evidence>
<evidence type="ECO:0000256" key="3">
    <source>
        <dbReference type="ARBA" id="ARBA00023110"/>
    </source>
</evidence>
<dbReference type="RefSeq" id="WP_109265537.1">
    <property type="nucleotide sequence ID" value="NZ_QEWP01000016.1"/>
</dbReference>
<dbReference type="Pfam" id="PF00254">
    <property type="entry name" value="FKBP_C"/>
    <property type="match status" value="1"/>
</dbReference>
<sequence length="181" mass="19982">MNIYSTLPKVILLVLMTAMSSCSGSQNRDGKKENQGQIPLETYIKINRSLVEREQKKIEQYVKEHNLEMETTGTGLWYGIEAEGEGDKVKKGQVVTLDYEIKLLDGTVCYSSDESGPKEFLVGQGGVESGLEEGVLLLKPGAKARFIMPPHLAHGLIGDDDQIPSRAIILYEVTVLDVKNN</sequence>
<feature type="domain" description="PPIase FKBP-type" evidence="7">
    <location>
        <begin position="92"/>
        <end position="179"/>
    </location>
</feature>
<dbReference type="InterPro" id="IPR001179">
    <property type="entry name" value="PPIase_FKBP_dom"/>
</dbReference>
<evidence type="ECO:0000313" key="8">
    <source>
        <dbReference type="EMBL" id="PWD98326.1"/>
    </source>
</evidence>
<protein>
    <recommendedName>
        <fullName evidence="6">Peptidyl-prolyl cis-trans isomerase</fullName>
        <ecNumber evidence="6">5.2.1.8</ecNumber>
    </recommendedName>
</protein>
<evidence type="ECO:0000256" key="1">
    <source>
        <dbReference type="ARBA" id="ARBA00000971"/>
    </source>
</evidence>
<evidence type="ECO:0000256" key="5">
    <source>
        <dbReference type="PROSITE-ProRule" id="PRU00277"/>
    </source>
</evidence>
<accession>A0A2U2B5J4</accession>
<dbReference type="PROSITE" id="PS50059">
    <property type="entry name" value="FKBP_PPIASE"/>
    <property type="match status" value="1"/>
</dbReference>
<reference evidence="8 9" key="1">
    <citation type="submission" date="2018-05" db="EMBL/GenBank/DDBJ databases">
        <title>Marinilabilia rubrum sp. nov., isolated from saltern sediment.</title>
        <authorList>
            <person name="Zhang R."/>
        </authorList>
    </citation>
    <scope>NUCLEOTIDE SEQUENCE [LARGE SCALE GENOMIC DNA]</scope>
    <source>
        <strain evidence="8 9">WTE16</strain>
    </source>
</reference>
<dbReference type="PANTHER" id="PTHR43811">
    <property type="entry name" value="FKBP-TYPE PEPTIDYL-PROLYL CIS-TRANS ISOMERASE FKPA"/>
    <property type="match status" value="1"/>
</dbReference>